<dbReference type="Proteomes" id="UP000048965">
    <property type="component" value="Unassembled WGS sequence"/>
</dbReference>
<dbReference type="EMBL" id="BBNO01000010">
    <property type="protein sequence ID" value="GAO12438.1"/>
    <property type="molecule type" value="Genomic_DNA"/>
</dbReference>
<proteinExistence type="predicted"/>
<protein>
    <submittedName>
        <fullName evidence="2">Uncharacterized protein</fullName>
    </submittedName>
</protein>
<comment type="caution">
    <text evidence="2">The sequence shown here is derived from an EMBL/GenBank/DDBJ whole genome shotgun (WGS) entry which is preliminary data.</text>
</comment>
<feature type="compositionally biased region" description="Basic and acidic residues" evidence="1">
    <location>
        <begin position="10"/>
        <end position="27"/>
    </location>
</feature>
<reference evidence="2 3" key="2">
    <citation type="journal article" date="2015" name="Stand. Genomic Sci.">
        <title>Draft genome sequence of marine-derived Streptomyces sp. TP-A0598, a producer of anti-MRSA antibiotic lydicamycins.</title>
        <authorList>
            <person name="Komaki H."/>
            <person name="Ichikawa N."/>
            <person name="Hosoyama A."/>
            <person name="Fujita N."/>
            <person name="Igarashi Y."/>
        </authorList>
    </citation>
    <scope>NUCLEOTIDE SEQUENCE [LARGE SCALE GENOMIC DNA]</scope>
    <source>
        <strain evidence="2 3">NBRC 110027</strain>
    </source>
</reference>
<organism evidence="2 3">
    <name type="scientific">Streptomyces lydicamycinicus</name>
    <dbReference type="NCBI Taxonomy" id="1546107"/>
    <lineage>
        <taxon>Bacteria</taxon>
        <taxon>Bacillati</taxon>
        <taxon>Actinomycetota</taxon>
        <taxon>Actinomycetes</taxon>
        <taxon>Kitasatosporales</taxon>
        <taxon>Streptomycetaceae</taxon>
        <taxon>Streptomyces</taxon>
    </lineage>
</organism>
<sequence length="129" mass="13333">MHGGPVAGEQHGERFCGKGDPQVEHSGQDLITEGEPRRAATPGIAVGGQSLGEDVQLPLGHPGQGWVGQQGLVPLRLRRLRGPGCRDCGAGLGVQGIVPVAVERVPGQRQCRHLRVTDTDAGGIGVGVE</sequence>
<keyword evidence="3" id="KW-1185">Reference proteome</keyword>
<reference evidence="3" key="1">
    <citation type="submission" date="2014-09" db="EMBL/GenBank/DDBJ databases">
        <title>Whole genome shotgun sequence of Streptomyces sp. NBRC 110027.</title>
        <authorList>
            <person name="Komaki H."/>
            <person name="Ichikawa N."/>
            <person name="Katano-Makiyama Y."/>
            <person name="Hosoyama A."/>
            <person name="Hashimoto M."/>
            <person name="Uohara A."/>
            <person name="Kitahashi Y."/>
            <person name="Ohji S."/>
            <person name="Kimura A."/>
            <person name="Yamazoe A."/>
            <person name="Igarashi Y."/>
            <person name="Fujita N."/>
        </authorList>
    </citation>
    <scope>NUCLEOTIDE SEQUENCE [LARGE SCALE GENOMIC DNA]</scope>
    <source>
        <strain evidence="3">NBRC 110027</strain>
    </source>
</reference>
<gene>
    <name evidence="2" type="ORF">TPA0598_10_04080</name>
</gene>
<accession>A0A0P4RGD1</accession>
<feature type="region of interest" description="Disordered" evidence="1">
    <location>
        <begin position="1"/>
        <end position="54"/>
    </location>
</feature>
<name>A0A0P4RGD1_9ACTN</name>
<evidence type="ECO:0000313" key="2">
    <source>
        <dbReference type="EMBL" id="GAO12438.1"/>
    </source>
</evidence>
<dbReference type="AlphaFoldDB" id="A0A0P4RGD1"/>
<evidence type="ECO:0000313" key="3">
    <source>
        <dbReference type="Proteomes" id="UP000048965"/>
    </source>
</evidence>
<evidence type="ECO:0000256" key="1">
    <source>
        <dbReference type="SAM" id="MobiDB-lite"/>
    </source>
</evidence>